<dbReference type="EC" id="2.5.1.108" evidence="1"/>
<protein>
    <recommendedName>
        <fullName evidence="1">2-(3-amino-3-carboxypropyl)histidine synthase</fullName>
        <ecNumber evidence="1">2.5.1.108</ecNumber>
    </recommendedName>
</protein>
<name>A0A7J4IZ02_9ARCH</name>
<evidence type="ECO:0000256" key="3">
    <source>
        <dbReference type="ARBA" id="ARBA00022691"/>
    </source>
</evidence>
<evidence type="ECO:0000313" key="5">
    <source>
        <dbReference type="EMBL" id="HIH09499.1"/>
    </source>
</evidence>
<gene>
    <name evidence="5" type="ORF">HA254_02405</name>
</gene>
<dbReference type="InterPro" id="IPR042263">
    <property type="entry name" value="DPH1/DPH2_1"/>
</dbReference>
<keyword evidence="3" id="KW-0949">S-adenosyl-L-methionine</keyword>
<dbReference type="PANTHER" id="PTHR10762">
    <property type="entry name" value="DIPHTHAMIDE BIOSYNTHESIS PROTEIN"/>
    <property type="match status" value="1"/>
</dbReference>
<dbReference type="EMBL" id="DUGC01000043">
    <property type="protein sequence ID" value="HIH09499.1"/>
    <property type="molecule type" value="Genomic_DNA"/>
</dbReference>
<dbReference type="InterPro" id="IPR016435">
    <property type="entry name" value="DPH1/DPH2"/>
</dbReference>
<dbReference type="Gene3D" id="3.40.50.11840">
    <property type="entry name" value="Diphthamide synthesis DPH1/DPH2 domain 1"/>
    <property type="match status" value="1"/>
</dbReference>
<keyword evidence="2" id="KW-0808">Transferase</keyword>
<evidence type="ECO:0000256" key="1">
    <source>
        <dbReference type="ARBA" id="ARBA00012221"/>
    </source>
</evidence>
<dbReference type="InterPro" id="IPR042264">
    <property type="entry name" value="DPH1/DPH2_2"/>
</dbReference>
<sequence>MPELKVELEEAKKFLSQRESKTVIVQIPEGLKAQATKIIDGLSKSAENVFVKMDPCYGACDLPLHDMQALNADCIIHIGHGPIHKHKDILYLPCYYGLTEAEIAKAAETIAKELGKRKITSIALVSNVQYSKALPELKKALFALNINSFIGEGSSRIATAGQILGCNYTVVESIQVSVQASVYFGDGYFHPLGLVFSTAKPVFVMNPLHGTIEEISEKNKDKLMRRRFAAIAAASQAKSFGIIVSI</sequence>
<comment type="catalytic activity">
    <reaction evidence="4">
        <text>L-histidyl-[translation elongation factor 2] + S-adenosyl-L-methionine = 2-[(3S)-amino-3-carboxypropyl]-L-histidyl-[translation elongation factor 2] + S-methyl-5'-thioadenosine + H(+)</text>
        <dbReference type="Rhea" id="RHEA:36783"/>
        <dbReference type="Rhea" id="RHEA-COMP:9748"/>
        <dbReference type="Rhea" id="RHEA-COMP:9749"/>
        <dbReference type="ChEBI" id="CHEBI:15378"/>
        <dbReference type="ChEBI" id="CHEBI:17509"/>
        <dbReference type="ChEBI" id="CHEBI:29979"/>
        <dbReference type="ChEBI" id="CHEBI:59789"/>
        <dbReference type="ChEBI" id="CHEBI:73995"/>
        <dbReference type="EC" id="2.5.1.108"/>
    </reaction>
</comment>
<dbReference type="GO" id="GO:0017183">
    <property type="term" value="P:protein histidyl modification to diphthamide"/>
    <property type="evidence" value="ECO:0007669"/>
    <property type="project" value="InterPro"/>
</dbReference>
<organism evidence="5 6">
    <name type="scientific">Candidatus Iainarchaeum sp</name>
    <dbReference type="NCBI Taxonomy" id="3101447"/>
    <lineage>
        <taxon>Archaea</taxon>
        <taxon>Candidatus Iainarchaeota</taxon>
        <taxon>Candidatus Iainarchaeia</taxon>
        <taxon>Candidatus Iainarchaeales</taxon>
        <taxon>Candidatus Iainarchaeaceae</taxon>
        <taxon>Candidatus Iainarchaeum</taxon>
    </lineage>
</organism>
<dbReference type="PIRSF" id="PIRSF004967">
    <property type="entry name" value="DPH1"/>
    <property type="match status" value="1"/>
</dbReference>
<dbReference type="SFLD" id="SFLDS00032">
    <property type="entry name" value="Radical_SAM_3-amino-3-carboxyp"/>
    <property type="match status" value="1"/>
</dbReference>
<evidence type="ECO:0000256" key="2">
    <source>
        <dbReference type="ARBA" id="ARBA00022679"/>
    </source>
</evidence>
<dbReference type="NCBIfam" id="TIGR00322">
    <property type="entry name" value="diphth2_R"/>
    <property type="match status" value="1"/>
</dbReference>
<dbReference type="Proteomes" id="UP000565078">
    <property type="component" value="Unassembled WGS sequence"/>
</dbReference>
<evidence type="ECO:0000256" key="4">
    <source>
        <dbReference type="ARBA" id="ARBA00048403"/>
    </source>
</evidence>
<feature type="non-terminal residue" evidence="5">
    <location>
        <position position="246"/>
    </location>
</feature>
<accession>A0A7J4IZ02</accession>
<dbReference type="AlphaFoldDB" id="A0A7J4IZ02"/>
<dbReference type="Gene3D" id="3.40.50.11850">
    <property type="entry name" value="Diphthamide synthesis DPH1/DPH2 domain 2"/>
    <property type="match status" value="1"/>
</dbReference>
<dbReference type="Pfam" id="PF01866">
    <property type="entry name" value="Diphthamide_syn"/>
    <property type="match status" value="1"/>
</dbReference>
<dbReference type="InterPro" id="IPR035435">
    <property type="entry name" value="DPH1/DPH2_euk_archaea"/>
</dbReference>
<dbReference type="PANTHER" id="PTHR10762:SF1">
    <property type="entry name" value="2-(3-AMINO-3-CARBOXYPROPYL)HISTIDINE SYNTHASE SUBUNIT 1"/>
    <property type="match status" value="1"/>
</dbReference>
<comment type="caution">
    <text evidence="5">The sequence shown here is derived from an EMBL/GenBank/DDBJ whole genome shotgun (WGS) entry which is preliminary data.</text>
</comment>
<dbReference type="GO" id="GO:0090560">
    <property type="term" value="F:2-(3-amino-3-carboxypropyl)histidine synthase activity"/>
    <property type="evidence" value="ECO:0007669"/>
    <property type="project" value="UniProtKB-EC"/>
</dbReference>
<reference evidence="6" key="1">
    <citation type="journal article" date="2020" name="bioRxiv">
        <title>A rank-normalized archaeal taxonomy based on genome phylogeny resolves widespread incomplete and uneven classifications.</title>
        <authorList>
            <person name="Rinke C."/>
            <person name="Chuvochina M."/>
            <person name="Mussig A.J."/>
            <person name="Chaumeil P.-A."/>
            <person name="Waite D.W."/>
            <person name="Whitman W.B."/>
            <person name="Parks D.H."/>
            <person name="Hugenholtz P."/>
        </authorList>
    </citation>
    <scope>NUCLEOTIDE SEQUENCE [LARGE SCALE GENOMIC DNA]</scope>
</reference>
<proteinExistence type="predicted"/>
<evidence type="ECO:0000313" key="6">
    <source>
        <dbReference type="Proteomes" id="UP000565078"/>
    </source>
</evidence>